<reference evidence="3" key="3">
    <citation type="submission" date="2015-06" db="UniProtKB">
        <authorList>
            <consortium name="EnsemblMetazoa"/>
        </authorList>
    </citation>
    <scope>IDENTIFICATION</scope>
</reference>
<evidence type="ECO:0000313" key="4">
    <source>
        <dbReference type="Proteomes" id="UP000014760"/>
    </source>
</evidence>
<gene>
    <name evidence="2" type="ORF">CAPTEDRAFT_224741</name>
</gene>
<dbReference type="OrthoDB" id="6110378at2759"/>
<keyword evidence="4" id="KW-1185">Reference proteome</keyword>
<dbReference type="AlphaFoldDB" id="R7UNR5"/>
<dbReference type="Gene3D" id="2.60.120.740">
    <property type="match status" value="1"/>
</dbReference>
<organism evidence="2">
    <name type="scientific">Capitella teleta</name>
    <name type="common">Polychaete worm</name>
    <dbReference type="NCBI Taxonomy" id="283909"/>
    <lineage>
        <taxon>Eukaryota</taxon>
        <taxon>Metazoa</taxon>
        <taxon>Spiralia</taxon>
        <taxon>Lophotrochozoa</taxon>
        <taxon>Annelida</taxon>
        <taxon>Polychaeta</taxon>
        <taxon>Sedentaria</taxon>
        <taxon>Scolecida</taxon>
        <taxon>Capitellidae</taxon>
        <taxon>Capitella</taxon>
    </lineage>
</organism>
<reference evidence="2 4" key="2">
    <citation type="journal article" date="2013" name="Nature">
        <title>Insights into bilaterian evolution from three spiralian genomes.</title>
        <authorList>
            <person name="Simakov O."/>
            <person name="Marletaz F."/>
            <person name="Cho S.J."/>
            <person name="Edsinger-Gonzales E."/>
            <person name="Havlak P."/>
            <person name="Hellsten U."/>
            <person name="Kuo D.H."/>
            <person name="Larsson T."/>
            <person name="Lv J."/>
            <person name="Arendt D."/>
            <person name="Savage R."/>
            <person name="Osoegawa K."/>
            <person name="de Jong P."/>
            <person name="Grimwood J."/>
            <person name="Chapman J.A."/>
            <person name="Shapiro H."/>
            <person name="Aerts A."/>
            <person name="Otillar R.P."/>
            <person name="Terry A.Y."/>
            <person name="Boore J.L."/>
            <person name="Grigoriev I.V."/>
            <person name="Lindberg D.R."/>
            <person name="Seaver E.C."/>
            <person name="Weisblat D.A."/>
            <person name="Putnam N.H."/>
            <person name="Rokhsar D.S."/>
        </authorList>
    </citation>
    <scope>NUCLEOTIDE SEQUENCE</scope>
    <source>
        <strain evidence="2 4">I ESC-2004</strain>
    </source>
</reference>
<reference evidence="4" key="1">
    <citation type="submission" date="2012-12" db="EMBL/GenBank/DDBJ databases">
        <authorList>
            <person name="Hellsten U."/>
            <person name="Grimwood J."/>
            <person name="Chapman J.A."/>
            <person name="Shapiro H."/>
            <person name="Aerts A."/>
            <person name="Otillar R.P."/>
            <person name="Terry A.Y."/>
            <person name="Boore J.L."/>
            <person name="Simakov O."/>
            <person name="Marletaz F."/>
            <person name="Cho S.-J."/>
            <person name="Edsinger-Gonzales E."/>
            <person name="Havlak P."/>
            <person name="Kuo D.-H."/>
            <person name="Larsson T."/>
            <person name="Lv J."/>
            <person name="Arendt D."/>
            <person name="Savage R."/>
            <person name="Osoegawa K."/>
            <person name="de Jong P."/>
            <person name="Lindberg D.R."/>
            <person name="Seaver E.C."/>
            <person name="Weisblat D.A."/>
            <person name="Putnam N.H."/>
            <person name="Grigoriev I.V."/>
            <person name="Rokhsar D.S."/>
        </authorList>
    </citation>
    <scope>NUCLEOTIDE SEQUENCE</scope>
    <source>
        <strain evidence="4">I ESC-2004</strain>
    </source>
</reference>
<feature type="transmembrane region" description="Helical" evidence="1">
    <location>
        <begin position="12"/>
        <end position="35"/>
    </location>
</feature>
<name>R7UNR5_CAPTE</name>
<proteinExistence type="predicted"/>
<keyword evidence="1" id="KW-1133">Transmembrane helix</keyword>
<evidence type="ECO:0000313" key="3">
    <source>
        <dbReference type="EnsemblMetazoa" id="CapteP224741"/>
    </source>
</evidence>
<dbReference type="EnsemblMetazoa" id="CapteT224741">
    <property type="protein sequence ID" value="CapteP224741"/>
    <property type="gene ID" value="CapteG224741"/>
</dbReference>
<dbReference type="Proteomes" id="UP000014760">
    <property type="component" value="Unassembled WGS sequence"/>
</dbReference>
<dbReference type="HOGENOM" id="CLU_029488_1_0_1"/>
<evidence type="ECO:0008006" key="5">
    <source>
        <dbReference type="Google" id="ProtNLM"/>
    </source>
</evidence>
<sequence>MDSTKEKGSQSFTSLWHLAAMKTYIFLVLGILLVACDVCCGVSRLEESRTICEHEEAFITCPRRHVIIIKQAIYGHLGISACVDFNTGHFGCNTSIIDSVNPKCTGHNTCRISEEDVRKRNPCRKGLDVFISLAFLCIPAEHAMPCRENPLGTSALVISSGFDPFDDACARPRDFQFRIKRGQQVTLILESLVGREEGIQIGTLLDENSAEQKFIVLNTVAHQNVTIGTSLSSNVVVTLFENTQAVYLIHIKASGCEDLVFPAPMWVERQGDVTTVGCHDSQLSWTLRCNGMHWKGVVGNCSLGKERLHVQSSQMNSNGQLALPNDVILVAIAAATVIMALLIVTIGYVCYKRVMDGFEKVPTEVVYDHPRDLTMINNNNISPENFAQCTWRVPRQFGMQTSRSQLTNTLSPRLPRRNEDLVSISQ</sequence>
<feature type="transmembrane region" description="Helical" evidence="1">
    <location>
        <begin position="327"/>
        <end position="351"/>
    </location>
</feature>
<evidence type="ECO:0000313" key="2">
    <source>
        <dbReference type="EMBL" id="ELU07870.1"/>
    </source>
</evidence>
<protein>
    <recommendedName>
        <fullName evidence="5">SUEL-type lectin domain-containing protein</fullName>
    </recommendedName>
</protein>
<accession>R7UNR5</accession>
<dbReference type="CDD" id="cd22843">
    <property type="entry name" value="Gal_Rha_Lectin-like_P113"/>
    <property type="match status" value="1"/>
</dbReference>
<dbReference type="InterPro" id="IPR043159">
    <property type="entry name" value="Lectin_gal-bd_sf"/>
</dbReference>
<evidence type="ECO:0000256" key="1">
    <source>
        <dbReference type="SAM" id="Phobius"/>
    </source>
</evidence>
<dbReference type="PANTHER" id="PTHR46780">
    <property type="entry name" value="PROTEIN EVA-1"/>
    <property type="match status" value="1"/>
</dbReference>
<dbReference type="EMBL" id="KB299568">
    <property type="protein sequence ID" value="ELU07870.1"/>
    <property type="molecule type" value="Genomic_DNA"/>
</dbReference>
<dbReference type="EMBL" id="AMQN01006939">
    <property type="status" value="NOT_ANNOTATED_CDS"/>
    <property type="molecule type" value="Genomic_DNA"/>
</dbReference>
<keyword evidence="1" id="KW-0812">Transmembrane</keyword>
<keyword evidence="1" id="KW-0472">Membrane</keyword>